<dbReference type="EMBL" id="JAXQNO010000004">
    <property type="protein sequence ID" value="KAK4799225.1"/>
    <property type="molecule type" value="Genomic_DNA"/>
</dbReference>
<evidence type="ECO:0008006" key="6">
    <source>
        <dbReference type="Google" id="ProtNLM"/>
    </source>
</evidence>
<evidence type="ECO:0000313" key="5">
    <source>
        <dbReference type="Proteomes" id="UP001346149"/>
    </source>
</evidence>
<protein>
    <recommendedName>
        <fullName evidence="6">Zinc-ribbon domain-containing protein</fullName>
    </recommendedName>
</protein>
<feature type="compositionally biased region" description="Polar residues" evidence="1">
    <location>
        <begin position="306"/>
        <end position="332"/>
    </location>
</feature>
<evidence type="ECO:0000259" key="2">
    <source>
        <dbReference type="Pfam" id="PF11331"/>
    </source>
</evidence>
<dbReference type="InterPro" id="IPR055126">
    <property type="entry name" value="EDR4-like_N"/>
</dbReference>
<proteinExistence type="predicted"/>
<feature type="region of interest" description="Disordered" evidence="1">
    <location>
        <begin position="52"/>
        <end position="148"/>
    </location>
</feature>
<feature type="region of interest" description="Disordered" evidence="1">
    <location>
        <begin position="305"/>
        <end position="371"/>
    </location>
</feature>
<dbReference type="PANTHER" id="PTHR31105">
    <property type="entry name" value="EXTRA-LARGE G-PROTEIN-LIKE"/>
    <property type="match status" value="1"/>
</dbReference>
<dbReference type="PANTHER" id="PTHR31105:SF38">
    <property type="entry name" value="PROTEIN ENHANCED DISEASE RESISTANCE 4"/>
    <property type="match status" value="1"/>
</dbReference>
<sequence length="772" mass="85439">MAPKVRLVKCPKCRKLLPEPAGVPIYSCGGCGAILRDSYETLTMVMHLKAAKVGPGDAQKKKQQYHVFPDNKDSSNLSHEVASPSPMEHSPNLQKEEDRDLSSSTHTVAIKFSTEEGDEEPDRISSSTKPSSFQEPITDATTSTEKSNEVCSSADLASHEIQELPSNVALYSDANASDGNPVSEVVLSEEDPTISTEKSFEACSSTDIASHENQEMLLAVALCYDTNASIGKPESEVVQLEEPKHDGSAKSLETDCASFPVDSDSSECNKEPDKICHLVEASSSFIKPETDPMISMEKSAEVYPSTDLTCDGNQELSLTTPLNSDANDSSENPEIVAVQSDDGSKSSEIDYPSIPVDSDQTTTIDSSTDKKLKTSENFAPAEYLEPTPILRKITGEVSHDEIDHQSAVVLVTASRNISEEATAAVSRESTIEERSILQKQIVCHESFPGYRTMSSKSISTVSDVDNLCEGFGMASGGHLTRFQARSEIDEFLPHGWGYEYNSIADEGTSNQKMGDPFYRSTSYPCERFENILPQDKEELLRMVMELQNQLKRMCSINEERSSSSNFYSYQQSNPQFDHPSSHYPYGTPSMYSSSPSTIQWDCETKPDDQMYGYPVLKNTRERTHYPKRHFRPMAGACPLITCYNCSELLQIPEDFLLCRRKRCHWLRCGACSVVLRFSLQDKTHITPYQPELDEHDNSLYGKNLEGLRSCDGYGVSICRKGDPTEVRADDYLRYSYGSSGNSELGSESSSRRKGSSALHQLMGYSSVSQLLS</sequence>
<dbReference type="InterPro" id="IPR021480">
    <property type="entry name" value="Zinc_ribbon_12"/>
</dbReference>
<gene>
    <name evidence="4" type="ORF">SAY86_024590</name>
</gene>
<dbReference type="Pfam" id="PF11331">
    <property type="entry name" value="Zn_ribbon_12"/>
    <property type="match status" value="1"/>
</dbReference>
<organism evidence="4 5">
    <name type="scientific">Trapa natans</name>
    <name type="common">Water chestnut</name>
    <dbReference type="NCBI Taxonomy" id="22666"/>
    <lineage>
        <taxon>Eukaryota</taxon>
        <taxon>Viridiplantae</taxon>
        <taxon>Streptophyta</taxon>
        <taxon>Embryophyta</taxon>
        <taxon>Tracheophyta</taxon>
        <taxon>Spermatophyta</taxon>
        <taxon>Magnoliopsida</taxon>
        <taxon>eudicotyledons</taxon>
        <taxon>Gunneridae</taxon>
        <taxon>Pentapetalae</taxon>
        <taxon>rosids</taxon>
        <taxon>malvids</taxon>
        <taxon>Myrtales</taxon>
        <taxon>Lythraceae</taxon>
        <taxon>Trapa</taxon>
    </lineage>
</organism>
<dbReference type="AlphaFoldDB" id="A0AAN7MPM7"/>
<feature type="domain" description="Probable zinc-ribbon" evidence="2">
    <location>
        <begin position="634"/>
        <end position="679"/>
    </location>
</feature>
<feature type="domain" description="Enhanced disease resistance 4-like N-terminal" evidence="3">
    <location>
        <begin position="4"/>
        <end position="36"/>
    </location>
</feature>
<name>A0AAN7MPM7_TRANT</name>
<feature type="compositionally biased region" description="Low complexity" evidence="1">
    <location>
        <begin position="357"/>
        <end position="366"/>
    </location>
</feature>
<dbReference type="Proteomes" id="UP001346149">
    <property type="component" value="Unassembled WGS sequence"/>
</dbReference>
<feature type="compositionally biased region" description="Polar residues" evidence="1">
    <location>
        <begin position="124"/>
        <end position="148"/>
    </location>
</feature>
<comment type="caution">
    <text evidence="4">The sequence shown here is derived from an EMBL/GenBank/DDBJ whole genome shotgun (WGS) entry which is preliminary data.</text>
</comment>
<evidence type="ECO:0000256" key="1">
    <source>
        <dbReference type="SAM" id="MobiDB-lite"/>
    </source>
</evidence>
<dbReference type="InterPro" id="IPR040244">
    <property type="entry name" value="EDR4-like"/>
</dbReference>
<dbReference type="Pfam" id="PF22910">
    <property type="entry name" value="EDR4-like_1st"/>
    <property type="match status" value="1"/>
</dbReference>
<evidence type="ECO:0000313" key="4">
    <source>
        <dbReference type="EMBL" id="KAK4799225.1"/>
    </source>
</evidence>
<dbReference type="GO" id="GO:1900150">
    <property type="term" value="P:regulation of defense response to fungus"/>
    <property type="evidence" value="ECO:0007669"/>
    <property type="project" value="InterPro"/>
</dbReference>
<keyword evidence="5" id="KW-1185">Reference proteome</keyword>
<reference evidence="4 5" key="1">
    <citation type="journal article" date="2023" name="Hortic Res">
        <title>Pangenome of water caltrop reveals structural variations and asymmetric subgenome divergence after allopolyploidization.</title>
        <authorList>
            <person name="Zhang X."/>
            <person name="Chen Y."/>
            <person name="Wang L."/>
            <person name="Yuan Y."/>
            <person name="Fang M."/>
            <person name="Shi L."/>
            <person name="Lu R."/>
            <person name="Comes H.P."/>
            <person name="Ma Y."/>
            <person name="Chen Y."/>
            <person name="Huang G."/>
            <person name="Zhou Y."/>
            <person name="Zheng Z."/>
            <person name="Qiu Y."/>
        </authorList>
    </citation>
    <scope>NUCLEOTIDE SEQUENCE [LARGE SCALE GENOMIC DNA]</scope>
    <source>
        <strain evidence="4">F231</strain>
    </source>
</reference>
<accession>A0AAN7MPM7</accession>
<evidence type="ECO:0000259" key="3">
    <source>
        <dbReference type="Pfam" id="PF22910"/>
    </source>
</evidence>